<dbReference type="HOGENOM" id="CLU_007255_0_0_1"/>
<feature type="compositionally biased region" description="Polar residues" evidence="6">
    <location>
        <begin position="331"/>
        <end position="348"/>
    </location>
</feature>
<evidence type="ECO:0008006" key="9">
    <source>
        <dbReference type="Google" id="ProtNLM"/>
    </source>
</evidence>
<feature type="compositionally biased region" description="Acidic residues" evidence="6">
    <location>
        <begin position="124"/>
        <end position="141"/>
    </location>
</feature>
<organism evidence="7 8">
    <name type="scientific">Pycnoporus cinnabarinus</name>
    <name type="common">Cinnabar-red polypore</name>
    <name type="synonym">Trametes cinnabarina</name>
    <dbReference type="NCBI Taxonomy" id="5643"/>
    <lineage>
        <taxon>Eukaryota</taxon>
        <taxon>Fungi</taxon>
        <taxon>Dikarya</taxon>
        <taxon>Basidiomycota</taxon>
        <taxon>Agaricomycotina</taxon>
        <taxon>Agaricomycetes</taxon>
        <taxon>Polyporales</taxon>
        <taxon>Polyporaceae</taxon>
        <taxon>Trametes</taxon>
    </lineage>
</organism>
<dbReference type="AlphaFoldDB" id="A0A060SCL6"/>
<reference evidence="7" key="1">
    <citation type="submission" date="2014-01" db="EMBL/GenBank/DDBJ databases">
        <title>The genome of the white-rot fungus Pycnoporus cinnabarinus: a basidiomycete model with a versatile arsenal for lignocellulosic biomass breakdown.</title>
        <authorList>
            <person name="Levasseur A."/>
            <person name="Lomascolo A."/>
            <person name="Ruiz-Duenas F.J."/>
            <person name="Uzan E."/>
            <person name="Piumi F."/>
            <person name="Kues U."/>
            <person name="Ram A.F.J."/>
            <person name="Murat C."/>
            <person name="Haon M."/>
            <person name="Benoit I."/>
            <person name="Arfi Y."/>
            <person name="Chevret D."/>
            <person name="Drula E."/>
            <person name="Kwon M.J."/>
            <person name="Gouret P."/>
            <person name="Lesage-Meessen L."/>
            <person name="Lombard V."/>
            <person name="Mariette J."/>
            <person name="Noirot C."/>
            <person name="Park J."/>
            <person name="Patyshakuliyeva A."/>
            <person name="Wieneger R.A.B."/>
            <person name="Wosten H.A.B."/>
            <person name="Martin F."/>
            <person name="Coutinho P.M."/>
            <person name="de Vries R."/>
            <person name="Martinez A.T."/>
            <person name="Klopp C."/>
            <person name="Pontarotti P."/>
            <person name="Henrissat B."/>
            <person name="Record E."/>
        </authorList>
    </citation>
    <scope>NUCLEOTIDE SEQUENCE [LARGE SCALE GENOMIC DNA]</scope>
    <source>
        <strain evidence="7">BRFM137</strain>
    </source>
</reference>
<feature type="region of interest" description="Disordered" evidence="6">
    <location>
        <begin position="690"/>
        <end position="722"/>
    </location>
</feature>
<feature type="compositionally biased region" description="Low complexity" evidence="6">
    <location>
        <begin position="1260"/>
        <end position="1276"/>
    </location>
</feature>
<name>A0A060SCL6_PYCCI</name>
<feature type="compositionally biased region" description="Acidic residues" evidence="6">
    <location>
        <begin position="353"/>
        <end position="367"/>
    </location>
</feature>
<dbReference type="GO" id="GO:0010468">
    <property type="term" value="P:regulation of gene expression"/>
    <property type="evidence" value="ECO:0007669"/>
    <property type="project" value="UniProtKB-ARBA"/>
</dbReference>
<dbReference type="STRING" id="5643.A0A060SCL6"/>
<feature type="compositionally biased region" description="Acidic residues" evidence="6">
    <location>
        <begin position="105"/>
        <end position="116"/>
    </location>
</feature>
<feature type="compositionally biased region" description="Acidic residues" evidence="6">
    <location>
        <begin position="414"/>
        <end position="425"/>
    </location>
</feature>
<evidence type="ECO:0000256" key="2">
    <source>
        <dbReference type="ARBA" id="ARBA00022491"/>
    </source>
</evidence>
<evidence type="ECO:0000313" key="8">
    <source>
        <dbReference type="Proteomes" id="UP000029665"/>
    </source>
</evidence>
<dbReference type="SMART" id="SM01401">
    <property type="entry name" value="Sds3"/>
    <property type="match status" value="1"/>
</dbReference>
<dbReference type="EMBL" id="CCBP010000110">
    <property type="protein sequence ID" value="CDO72105.1"/>
    <property type="molecule type" value="Genomic_DNA"/>
</dbReference>
<comment type="caution">
    <text evidence="7">The sequence shown here is derived from an EMBL/GenBank/DDBJ whole genome shotgun (WGS) entry which is preliminary data.</text>
</comment>
<dbReference type="Proteomes" id="UP000029665">
    <property type="component" value="Unassembled WGS sequence"/>
</dbReference>
<feature type="compositionally biased region" description="Polar residues" evidence="6">
    <location>
        <begin position="1053"/>
        <end position="1067"/>
    </location>
</feature>
<evidence type="ECO:0000256" key="4">
    <source>
        <dbReference type="ARBA" id="ARBA00023163"/>
    </source>
</evidence>
<feature type="compositionally biased region" description="Polar residues" evidence="6">
    <location>
        <begin position="971"/>
        <end position="980"/>
    </location>
</feature>
<dbReference type="OrthoDB" id="20886at2759"/>
<feature type="compositionally biased region" description="Low complexity" evidence="6">
    <location>
        <begin position="1092"/>
        <end position="1103"/>
    </location>
</feature>
<feature type="compositionally biased region" description="Acidic residues" evidence="6">
    <location>
        <begin position="190"/>
        <end position="207"/>
    </location>
</feature>
<keyword evidence="3" id="KW-0805">Transcription regulation</keyword>
<keyword evidence="5" id="KW-0539">Nucleus</keyword>
<accession>A0A060SCL6</accession>
<sequence>MPASTVSLESLSSPSPSPPPPEEQRSNHSNHSGVAGLDSGSELSELTEDEQDNDNRGNDDDASGSSTRRKRQRDRIVPAPMWDWAYKQKKSEKKNKSEWPNKPAEEEEEEEEEEEQAGPAKAMEEEEDDDLDKESNPDDDDPSPRRGRVPSDDPDPDDNDVEDDPPEGGAESVDEATSRQSRKGTSGDVSVEEEDDLDDGEPDAPDADVDRTPKVAGSPDLSDDEGENVGEEEIDDDDQPDAVDALNDIEDVDEDEDDPEAEVPADDADPLDGEEPLTTGVVTPAEGFADPAEDDLDVTMDVDAPPQVLVSPVVAASSIMAGSAVIEPESPGSSQQSTPSASRMSSRYPSAEQEQEPDAASEPEAEPEPERKPASGRAPRSRKGKARTRAARRSRVAVVDAGEADADANQGEGGEGENLDADDMDVATPDVDLDSDMQPAHRAEALDELAAIELKFALLRERLYVEKMDTLAWEEGLIADGTHPELLHLHAELSKRRDKCLELASRRRDYEVANVTKRRKLDEEGVWSWWKVDARDELQTEMISETNSKRRRLERERRALERPQPTRRFPLPPVDVPPAPSLREIVRSSPFGIPEAALPQAKRPRPKKEPSSPTTLIYPQISSLPPDEVLRDLELFFQHRAPPVMFDPHRGGPGLMNSVLGGVPPPGMNPYAMGMQVLDGSAGNRFGPQFHQPSLHQQGMAPGFPPPRLPHHHSAPSGTLPHLHHSQLQMEQEMAMGMRPPAGMPQHPAHLHQVGPGSGGPTPLMRRSISPVPLSNGVGPSSGIPTTMGGGPLPPGFAGPKLNGWTGPPTGVHMPTEIERHRPNGELEGREREMERIGDQRDRERAQRDAEREREREAERAFHMSHGQPRHVPHQHTHQHAHGSAQGQGGHAPHHHVHHHHHVRHHHHASHQTFSGPGGPSHGPPMAGLPSDSINGPPPPTQTHSPRSNRETGDQRRMRSGASTEVIELSAGSQKPSTGASPRMPGFRQGKDEPPPPEAAPREPERDRNRISLGTSGPSPPGPRERMVTPFTMGPSQPLHSGSRPGSPRGMHGSSNYPQSIPSSRRGSWSGAAEDRPPPAPHGPSPPGVALSGSSQRPPSSRVPQPPPGSSYHSPFGSPPYSNGRPPASPPPSFTGAVRSPNRAAETGRGPPGLGGPVGMPMSPPPPTTHSPHLAGSPGGSKMSARGPPPSPRLVKGPAKMEGFPMPESGNIAPISTGGGIAGIPAAQGLAILPPSSSSLPPAGPPRLSNGGLSEKPHAHLPGGPAAPKVVPVDGS</sequence>
<feature type="region of interest" description="Disordered" evidence="6">
    <location>
        <begin position="594"/>
        <end position="620"/>
    </location>
</feature>
<evidence type="ECO:0000256" key="3">
    <source>
        <dbReference type="ARBA" id="ARBA00023015"/>
    </source>
</evidence>
<evidence type="ECO:0000256" key="1">
    <source>
        <dbReference type="ARBA" id="ARBA00004123"/>
    </source>
</evidence>
<protein>
    <recommendedName>
        <fullName evidence="9">Sds3-like-domain-containing protein</fullName>
    </recommendedName>
</protein>
<feature type="compositionally biased region" description="Basic and acidic residues" evidence="6">
    <location>
        <begin position="948"/>
        <end position="957"/>
    </location>
</feature>
<evidence type="ECO:0000313" key="7">
    <source>
        <dbReference type="EMBL" id="CDO72105.1"/>
    </source>
</evidence>
<feature type="compositionally biased region" description="Acidic residues" evidence="6">
    <location>
        <begin position="152"/>
        <end position="166"/>
    </location>
</feature>
<dbReference type="OMA" id="DWAYKQK"/>
<dbReference type="Pfam" id="PF08598">
    <property type="entry name" value="Sds3"/>
    <property type="match status" value="1"/>
</dbReference>
<feature type="region of interest" description="Disordered" evidence="6">
    <location>
        <begin position="546"/>
        <end position="576"/>
    </location>
</feature>
<feature type="compositionally biased region" description="Pro residues" evidence="6">
    <location>
        <begin position="1078"/>
        <end position="1087"/>
    </location>
</feature>
<feature type="compositionally biased region" description="Basic and acidic residues" evidence="6">
    <location>
        <begin position="989"/>
        <end position="1010"/>
    </location>
</feature>
<feature type="compositionally biased region" description="Low complexity" evidence="6">
    <location>
        <begin position="1231"/>
        <end position="1249"/>
    </location>
</feature>
<feature type="region of interest" description="Disordered" evidence="6">
    <location>
        <begin position="324"/>
        <end position="425"/>
    </location>
</feature>
<feature type="compositionally biased region" description="Acidic residues" evidence="6">
    <location>
        <begin position="291"/>
        <end position="300"/>
    </location>
</feature>
<evidence type="ECO:0000256" key="6">
    <source>
        <dbReference type="SAM" id="MobiDB-lite"/>
    </source>
</evidence>
<proteinExistence type="predicted"/>
<feature type="compositionally biased region" description="Basic and acidic residues" evidence="6">
    <location>
        <begin position="816"/>
        <end position="862"/>
    </location>
</feature>
<feature type="region of interest" description="Disordered" evidence="6">
    <location>
        <begin position="1231"/>
        <end position="1276"/>
    </location>
</feature>
<keyword evidence="8" id="KW-1185">Reference proteome</keyword>
<keyword evidence="4" id="KW-0804">Transcription</keyword>
<feature type="compositionally biased region" description="Basic residues" evidence="6">
    <location>
        <begin position="379"/>
        <end position="395"/>
    </location>
</feature>
<feature type="compositionally biased region" description="Acidic residues" evidence="6">
    <location>
        <begin position="221"/>
        <end position="275"/>
    </location>
</feature>
<feature type="region of interest" description="Disordered" evidence="6">
    <location>
        <begin position="738"/>
        <end position="1217"/>
    </location>
</feature>
<dbReference type="GO" id="GO:0005654">
    <property type="term" value="C:nucleoplasm"/>
    <property type="evidence" value="ECO:0007669"/>
    <property type="project" value="UniProtKB-ARBA"/>
</dbReference>
<evidence type="ECO:0000256" key="5">
    <source>
        <dbReference type="ARBA" id="ARBA00023242"/>
    </source>
</evidence>
<feature type="region of interest" description="Disordered" evidence="6">
    <location>
        <begin position="1"/>
        <end position="301"/>
    </location>
</feature>
<gene>
    <name evidence="7" type="ORF">BN946_scf184962.g48</name>
</gene>
<dbReference type="InterPro" id="IPR013907">
    <property type="entry name" value="Sds3"/>
</dbReference>
<comment type="subcellular location">
    <subcellularLocation>
        <location evidence="1">Nucleus</location>
    </subcellularLocation>
</comment>
<keyword evidence="2" id="KW-0678">Repressor</keyword>
<feature type="compositionally biased region" description="Basic residues" evidence="6">
    <location>
        <begin position="892"/>
        <end position="910"/>
    </location>
</feature>
<feature type="compositionally biased region" description="Basic residues" evidence="6">
    <location>
        <begin position="868"/>
        <end position="881"/>
    </location>
</feature>